<evidence type="ECO:0008006" key="4">
    <source>
        <dbReference type="Google" id="ProtNLM"/>
    </source>
</evidence>
<sequence>MKLFQTSVLLLLLSTWACQKSVDPTAAVTAALTTPASSTSPVSNTTSVVSTTATLSAAVDLYAHFAMPFPTSATQRIREINIYKDSSLIAKSVFRYNQAGLLASRTFTEGQANGIVSRVVSYSYNADSRLARELVTPLDNNGLPTETPAAVIDYTYTGGLLASVSRKSRVSIYPLSLSGRTTYRYTGQALTKATSINYFSPLCACNTAYPSDSTRQLFSDNTKQATRVDSVWLVCPPGAACSSLFSRQIITQTERDAKGNAMLIQTNTNNQPVANYTYSYEYQGPEGLISSARNQTLGLRYTFVYESK</sequence>
<dbReference type="EMBL" id="JAFMYW010000002">
    <property type="protein sequence ID" value="MBO0948703.1"/>
    <property type="molecule type" value="Genomic_DNA"/>
</dbReference>
<proteinExistence type="predicted"/>
<feature type="signal peptide" evidence="1">
    <location>
        <begin position="1"/>
        <end position="20"/>
    </location>
</feature>
<evidence type="ECO:0000313" key="3">
    <source>
        <dbReference type="Proteomes" id="UP000664628"/>
    </source>
</evidence>
<evidence type="ECO:0000256" key="1">
    <source>
        <dbReference type="SAM" id="SignalP"/>
    </source>
</evidence>
<keyword evidence="1" id="KW-0732">Signal</keyword>
<evidence type="ECO:0000313" key="2">
    <source>
        <dbReference type="EMBL" id="MBO0948703.1"/>
    </source>
</evidence>
<comment type="caution">
    <text evidence="2">The sequence shown here is derived from an EMBL/GenBank/DDBJ whole genome shotgun (WGS) entry which is preliminary data.</text>
</comment>
<dbReference type="Proteomes" id="UP000664628">
    <property type="component" value="Unassembled WGS sequence"/>
</dbReference>
<accession>A0ABS3JH23</accession>
<gene>
    <name evidence="2" type="ORF">J2I46_08940</name>
</gene>
<dbReference type="Gene3D" id="2.180.10.10">
    <property type="entry name" value="RHS repeat-associated core"/>
    <property type="match status" value="1"/>
</dbReference>
<keyword evidence="3" id="KW-1185">Reference proteome</keyword>
<organism evidence="2 3">
    <name type="scientific">Fibrella forsythiae</name>
    <dbReference type="NCBI Taxonomy" id="2817061"/>
    <lineage>
        <taxon>Bacteria</taxon>
        <taxon>Pseudomonadati</taxon>
        <taxon>Bacteroidota</taxon>
        <taxon>Cytophagia</taxon>
        <taxon>Cytophagales</taxon>
        <taxon>Spirosomataceae</taxon>
        <taxon>Fibrella</taxon>
    </lineage>
</organism>
<reference evidence="2 3" key="1">
    <citation type="submission" date="2021-03" db="EMBL/GenBank/DDBJ databases">
        <title>Fibrella sp. HMF5405 genome sequencing and assembly.</title>
        <authorList>
            <person name="Kang H."/>
            <person name="Kim H."/>
            <person name="Bae S."/>
            <person name="Joh K."/>
        </authorList>
    </citation>
    <scope>NUCLEOTIDE SEQUENCE [LARGE SCALE GENOMIC DNA]</scope>
    <source>
        <strain evidence="2 3">HMF5405</strain>
    </source>
</reference>
<dbReference type="RefSeq" id="WP_207328658.1">
    <property type="nucleotide sequence ID" value="NZ_JAFMYW010000002.1"/>
</dbReference>
<protein>
    <recommendedName>
        <fullName evidence="4">YD repeat-containing protein</fullName>
    </recommendedName>
</protein>
<name>A0ABS3JH23_9BACT</name>
<feature type="chain" id="PRO_5046857790" description="YD repeat-containing protein" evidence="1">
    <location>
        <begin position="21"/>
        <end position="308"/>
    </location>
</feature>